<dbReference type="Gene3D" id="3.20.20.190">
    <property type="entry name" value="Phosphatidylinositol (PI) phosphodiesterase"/>
    <property type="match status" value="1"/>
</dbReference>
<feature type="non-terminal residue" evidence="2">
    <location>
        <position position="360"/>
    </location>
</feature>
<evidence type="ECO:0000259" key="1">
    <source>
        <dbReference type="SMART" id="SM00148"/>
    </source>
</evidence>
<dbReference type="PANTHER" id="PTHR13593">
    <property type="match status" value="1"/>
</dbReference>
<reference evidence="2 3" key="1">
    <citation type="submission" date="2024-05" db="EMBL/GenBank/DDBJ databases">
        <authorList>
            <person name="Wallberg A."/>
        </authorList>
    </citation>
    <scope>NUCLEOTIDE SEQUENCE [LARGE SCALE GENOMIC DNA]</scope>
</reference>
<dbReference type="PROSITE" id="PS50007">
    <property type="entry name" value="PIPLC_X_DOMAIN"/>
    <property type="match status" value="1"/>
</dbReference>
<dbReference type="Pfam" id="PF00388">
    <property type="entry name" value="PI-PLC-X"/>
    <property type="match status" value="1"/>
</dbReference>
<dbReference type="AlphaFoldDB" id="A0AAV2PXE9"/>
<keyword evidence="3" id="KW-1185">Reference proteome</keyword>
<dbReference type="EMBL" id="CAXKWB010002339">
    <property type="protein sequence ID" value="CAL4066653.1"/>
    <property type="molecule type" value="Genomic_DNA"/>
</dbReference>
<dbReference type="Proteomes" id="UP001497623">
    <property type="component" value="Unassembled WGS sequence"/>
</dbReference>
<dbReference type="GO" id="GO:0008081">
    <property type="term" value="F:phosphoric diester hydrolase activity"/>
    <property type="evidence" value="ECO:0007669"/>
    <property type="project" value="InterPro"/>
</dbReference>
<dbReference type="PANTHER" id="PTHR13593:SF113">
    <property type="entry name" value="SI:DKEY-266F7.9"/>
    <property type="match status" value="1"/>
</dbReference>
<evidence type="ECO:0000313" key="3">
    <source>
        <dbReference type="Proteomes" id="UP001497623"/>
    </source>
</evidence>
<dbReference type="InterPro" id="IPR017946">
    <property type="entry name" value="PLC-like_Pdiesterase_TIM-brl"/>
</dbReference>
<gene>
    <name evidence="2" type="ORF">MNOR_LOCUS5900</name>
</gene>
<protein>
    <recommendedName>
        <fullName evidence="1">Phosphatidylinositol-specific phospholipase C X domain-containing protein</fullName>
    </recommendedName>
</protein>
<evidence type="ECO:0000313" key="2">
    <source>
        <dbReference type="EMBL" id="CAL4066653.1"/>
    </source>
</evidence>
<sequence length="360" mass="41835">MLDMESVFILINLLLKMFKKIFVILLFFHLVNSCNRQVVAKGIKKGKSVKTVMQRVNNAYNSASQALDDYGQKHCDSLDYYNWCKHFFTPNYYRRWMSFLPDSRRLADLNIPGTHNSCAIHGGLLVECQSLTIPQQLNAGIRFLDIRLRSFHGGLVVHHGQFYQHMNFDHVLSDCTNFLWENPSETILMRIKKECTSVSPCEGDWDALVQRHIDKYASFFRNGYPVRSNRALAWLSLGELRGTITTFSTMIWHYGAVLNDINFADVQDQYSTCGRTKWIAVEDHLVRHKFRPHPRNFMSINFLSAFCVPFVPPYRNAKIVNERILRDWIELRDNDQLGTILMDFPGQTIIGKIIDSNQNQ</sequence>
<feature type="domain" description="Phosphatidylinositol-specific phospholipase C X" evidence="1">
    <location>
        <begin position="102"/>
        <end position="249"/>
    </location>
</feature>
<name>A0AAV2PXE9_MEGNR</name>
<dbReference type="InterPro" id="IPR051057">
    <property type="entry name" value="PI-PLC_domain"/>
</dbReference>
<dbReference type="CDD" id="cd08586">
    <property type="entry name" value="PI-PLCc_BcPLC_like"/>
    <property type="match status" value="1"/>
</dbReference>
<organism evidence="2 3">
    <name type="scientific">Meganyctiphanes norvegica</name>
    <name type="common">Northern krill</name>
    <name type="synonym">Thysanopoda norvegica</name>
    <dbReference type="NCBI Taxonomy" id="48144"/>
    <lineage>
        <taxon>Eukaryota</taxon>
        <taxon>Metazoa</taxon>
        <taxon>Ecdysozoa</taxon>
        <taxon>Arthropoda</taxon>
        <taxon>Crustacea</taxon>
        <taxon>Multicrustacea</taxon>
        <taxon>Malacostraca</taxon>
        <taxon>Eumalacostraca</taxon>
        <taxon>Eucarida</taxon>
        <taxon>Euphausiacea</taxon>
        <taxon>Euphausiidae</taxon>
        <taxon>Meganyctiphanes</taxon>
    </lineage>
</organism>
<comment type="caution">
    <text evidence="2">The sequence shown here is derived from an EMBL/GenBank/DDBJ whole genome shotgun (WGS) entry which is preliminary data.</text>
</comment>
<dbReference type="InterPro" id="IPR000909">
    <property type="entry name" value="PLipase_C_PInositol-sp_X_dom"/>
</dbReference>
<proteinExistence type="predicted"/>
<dbReference type="GO" id="GO:0006629">
    <property type="term" value="P:lipid metabolic process"/>
    <property type="evidence" value="ECO:0007669"/>
    <property type="project" value="InterPro"/>
</dbReference>
<dbReference type="SUPFAM" id="SSF51695">
    <property type="entry name" value="PLC-like phosphodiesterases"/>
    <property type="match status" value="1"/>
</dbReference>
<accession>A0AAV2PXE9</accession>
<dbReference type="SMART" id="SM00148">
    <property type="entry name" value="PLCXc"/>
    <property type="match status" value="1"/>
</dbReference>